<accession>A0ABV1RI06</accession>
<comment type="caution">
    <text evidence="1">The sequence shown here is derived from an EMBL/GenBank/DDBJ whole genome shotgun (WGS) entry which is preliminary data.</text>
</comment>
<dbReference type="Proteomes" id="UP001467690">
    <property type="component" value="Unassembled WGS sequence"/>
</dbReference>
<name>A0ABV1RI06_9ALTE</name>
<gene>
    <name evidence="1" type="ORF">ABS311_11875</name>
</gene>
<protein>
    <submittedName>
        <fullName evidence="1">DUF2835 family protein</fullName>
    </submittedName>
</protein>
<dbReference type="Pfam" id="PF11197">
    <property type="entry name" value="DUF2835"/>
    <property type="match status" value="1"/>
</dbReference>
<dbReference type="EMBL" id="JBELOE010000216">
    <property type="protein sequence ID" value="MER2492573.1"/>
    <property type="molecule type" value="Genomic_DNA"/>
</dbReference>
<evidence type="ECO:0000313" key="1">
    <source>
        <dbReference type="EMBL" id="MER2492573.1"/>
    </source>
</evidence>
<reference evidence="1 2" key="1">
    <citation type="submission" date="2024-06" db="EMBL/GenBank/DDBJ databases">
        <authorList>
            <person name="Chen R.Y."/>
        </authorList>
    </citation>
    <scope>NUCLEOTIDE SEQUENCE [LARGE SCALE GENOMIC DNA]</scope>
    <source>
        <strain evidence="1 2">D2</strain>
    </source>
</reference>
<dbReference type="RefSeq" id="WP_143871964.1">
    <property type="nucleotide sequence ID" value="NZ_CP041660.1"/>
</dbReference>
<evidence type="ECO:0000313" key="2">
    <source>
        <dbReference type="Proteomes" id="UP001467690"/>
    </source>
</evidence>
<proteinExistence type="predicted"/>
<sequence length="77" mass="8956">MTTAFKAYFFSLNITYVECYNLYTGMLNDVLLISEDGVKVQVPVNRLKAHIDSRGIVGRFRLLVDQRNKIIAFERLR</sequence>
<dbReference type="InterPro" id="IPR021363">
    <property type="entry name" value="DUF2835"/>
</dbReference>
<keyword evidence="2" id="KW-1185">Reference proteome</keyword>
<organism evidence="1 2">
    <name type="scientific">Catenovulum sediminis</name>
    <dbReference type="NCBI Taxonomy" id="1740262"/>
    <lineage>
        <taxon>Bacteria</taxon>
        <taxon>Pseudomonadati</taxon>
        <taxon>Pseudomonadota</taxon>
        <taxon>Gammaproteobacteria</taxon>
        <taxon>Alteromonadales</taxon>
        <taxon>Alteromonadaceae</taxon>
        <taxon>Catenovulum</taxon>
    </lineage>
</organism>